<dbReference type="EMBL" id="CAXKWB010008744">
    <property type="protein sequence ID" value="CAL4092215.1"/>
    <property type="molecule type" value="Genomic_DNA"/>
</dbReference>
<reference evidence="1 2" key="1">
    <citation type="submission" date="2024-05" db="EMBL/GenBank/DDBJ databases">
        <authorList>
            <person name="Wallberg A."/>
        </authorList>
    </citation>
    <scope>NUCLEOTIDE SEQUENCE [LARGE SCALE GENOMIC DNA]</scope>
</reference>
<evidence type="ECO:0000313" key="2">
    <source>
        <dbReference type="Proteomes" id="UP001497623"/>
    </source>
</evidence>
<proteinExistence type="predicted"/>
<comment type="caution">
    <text evidence="1">The sequence shown here is derived from an EMBL/GenBank/DDBJ whole genome shotgun (WGS) entry which is preliminary data.</text>
</comment>
<organism evidence="1 2">
    <name type="scientific">Meganyctiphanes norvegica</name>
    <name type="common">Northern krill</name>
    <name type="synonym">Thysanopoda norvegica</name>
    <dbReference type="NCBI Taxonomy" id="48144"/>
    <lineage>
        <taxon>Eukaryota</taxon>
        <taxon>Metazoa</taxon>
        <taxon>Ecdysozoa</taxon>
        <taxon>Arthropoda</taxon>
        <taxon>Crustacea</taxon>
        <taxon>Multicrustacea</taxon>
        <taxon>Malacostraca</taxon>
        <taxon>Eumalacostraca</taxon>
        <taxon>Eucarida</taxon>
        <taxon>Euphausiacea</taxon>
        <taxon>Euphausiidae</taxon>
        <taxon>Meganyctiphanes</taxon>
    </lineage>
</organism>
<dbReference type="AlphaFoldDB" id="A0AAV2QLP8"/>
<dbReference type="Proteomes" id="UP001497623">
    <property type="component" value="Unassembled WGS sequence"/>
</dbReference>
<accession>A0AAV2QLP8</accession>
<sequence>MCIKHLLGVRKNTTTSLGLVEIGLPTFKALVLKRQRKIFKPMWAERENMIDDPFSHAMHLVKNSNISTARYLNNLIANDVEDISHSMNNLYQELNNSQSSRSIFIEKLIQFYVYMIFILLKSL</sequence>
<evidence type="ECO:0000313" key="1">
    <source>
        <dbReference type="EMBL" id="CAL4092215.1"/>
    </source>
</evidence>
<protein>
    <submittedName>
        <fullName evidence="1">Uncharacterized protein</fullName>
    </submittedName>
</protein>
<name>A0AAV2QLP8_MEGNR</name>
<gene>
    <name evidence="1" type="ORF">MNOR_LOCUS14544</name>
</gene>
<keyword evidence="2" id="KW-1185">Reference proteome</keyword>